<evidence type="ECO:0000256" key="2">
    <source>
        <dbReference type="ARBA" id="ARBA00004613"/>
    </source>
</evidence>
<sequence>MKSFIKKSAGIALAAALTIGSLPNMTHASYEQSKSSSMKSSMLEKLSLKEGAKLQSFDKKGEKEVFDERKLVIKYKTPLSSAAHNAAGGKLVKRVSGLGYDVIELKGSRKLQDVAKAYANTPGVLSVSRSAKVQKLASPDLKAPDMYHLKTLKAEEAQKLAGKNAVKVAVVDGGVDTKHPELKNRVAASYNILNPLHKGAPDVHGTHVSGIIAAEKNNGVGGYGINPSAKLLAIDVFNNSWFANDYSIAEGILKAVEQKAQVINLSLGSSVPSPIIEEAVQKALEANITIVAAAGNSGSNDKSYPAAYEGVISVGSTNNKNELSSYSTFGSSVDVVAPGENIYSSVISLKGSSYGNLSGTSMASPAVAGVVSLMLAKNPKLTPYQVNYILHRTSKDLGKKGYDTTFGYGLVDPIAALNYNVKSIPAKPDASEAGLLKNAKALSSGKLTAGSLTKLGQIDAYKIDVKKGEFVQTKLTGAANYDYSFQLRFYPKGKTEASSKTVVNDGIENTVEGALFEAKEDGVLVIAVKDANGNYNELKESTYSLTASLSKEKLDDQVSLADPVVVDKLPFVTSQPYYFTDASEQPQPPPLEGGGDAGVPGEAPQAEPQPSPLNKGDSDFFKLNFTEVQKGETVSASLSGVPGINSSLRLHMVEKMEGESFPVVNDIVDQKGYGEGETLTFQPNANTEYFIEVTNKPNMNDWFFFGFGGFELDLNRSFSSHIPYSLDIKSKVLPADEDNYPMMSEEGQIPEGVNQEKLAQLRHDRKSSYGKNDYNPMDEEKERFNRLKQSARSYEIGGASEGYLQYNGDEDWFVFNSKSSDILEFTFTAAKGYKVPAMEIYQYNEENDDLNYVGSNVSYSWTSFETSAAHRIGVKANSTYYIAVTDVEYRSSFDPYRFTSKTLVKNVADKYEPNDNYDKAVKIGTGSVQGNLSSSGDMDFYYFKPAESGLFGFAFEPLAITNPAYNKLPADVRFPVDAVVVTIEDTNGNGKLDPAEEGNFIYTDYTFEGEEERGAIDAKKGRGYFIVAFNYYSYSSLQEYKLTLQQANTVDEDKGSVVKNNVPSKPLNLKKDKNNKYTAKGYMNPSTGKGDTDYYKLVLDKQTKLTLSLSLPIDLDGAVTIYEANGKQIAKVDHYDIGDREYLPLNLKKGTYYIKIEEVQGRASISPYTLELK</sequence>
<dbReference type="Gene3D" id="3.40.50.200">
    <property type="entry name" value="Peptidase S8/S53 domain"/>
    <property type="match status" value="1"/>
</dbReference>
<feature type="domain" description="Peptidase S8/S53" evidence="13">
    <location>
        <begin position="164"/>
        <end position="409"/>
    </location>
</feature>
<accession>A0A7X2J1D4</accession>
<evidence type="ECO:0000313" key="16">
    <source>
        <dbReference type="Proteomes" id="UP000448867"/>
    </source>
</evidence>
<dbReference type="AlphaFoldDB" id="A0A7X2J1D4"/>
<dbReference type="EMBL" id="WKKI01000041">
    <property type="protein sequence ID" value="MRX73666.1"/>
    <property type="molecule type" value="Genomic_DNA"/>
</dbReference>
<dbReference type="Gene3D" id="2.60.120.380">
    <property type="match status" value="4"/>
</dbReference>
<evidence type="ECO:0000256" key="8">
    <source>
        <dbReference type="ARBA" id="ARBA00022825"/>
    </source>
</evidence>
<dbReference type="InterPro" id="IPR050131">
    <property type="entry name" value="Peptidase_S8_subtilisin-like"/>
</dbReference>
<organism evidence="15 16">
    <name type="scientific">Metabacillus lacus</name>
    <dbReference type="NCBI Taxonomy" id="1983721"/>
    <lineage>
        <taxon>Bacteria</taxon>
        <taxon>Bacillati</taxon>
        <taxon>Bacillota</taxon>
        <taxon>Bacilli</taxon>
        <taxon>Bacillales</taxon>
        <taxon>Bacillaceae</taxon>
        <taxon>Metabacillus</taxon>
    </lineage>
</organism>
<feature type="active site" description="Charge relay system" evidence="10">
    <location>
        <position position="361"/>
    </location>
</feature>
<dbReference type="InterPro" id="IPR036852">
    <property type="entry name" value="Peptidase_S8/S53_dom_sf"/>
</dbReference>
<dbReference type="RefSeq" id="WP_154309130.1">
    <property type="nucleotide sequence ID" value="NZ_WKKI01000041.1"/>
</dbReference>
<dbReference type="GO" id="GO:0006508">
    <property type="term" value="P:proteolysis"/>
    <property type="evidence" value="ECO:0007669"/>
    <property type="project" value="UniProtKB-KW"/>
</dbReference>
<evidence type="ECO:0000256" key="11">
    <source>
        <dbReference type="SAM" id="MobiDB-lite"/>
    </source>
</evidence>
<dbReference type="PROSITE" id="PS00138">
    <property type="entry name" value="SUBTILASE_SER"/>
    <property type="match status" value="1"/>
</dbReference>
<keyword evidence="7 10" id="KW-0378">Hydrolase</keyword>
<comment type="similarity">
    <text evidence="3 10">Belongs to the peptidase S8 family.</text>
</comment>
<dbReference type="InterPro" id="IPR023828">
    <property type="entry name" value="Peptidase_S8_Ser-AS"/>
</dbReference>
<reference evidence="15 16" key="1">
    <citation type="submission" date="2019-11" db="EMBL/GenBank/DDBJ databases">
        <title>Bacillus lacus genome.</title>
        <authorList>
            <person name="Allen C.J."/>
            <person name="Newman J.D."/>
        </authorList>
    </citation>
    <scope>NUCLEOTIDE SEQUENCE [LARGE SCALE GENOMIC DNA]</scope>
    <source>
        <strain evidence="15 16">KCTC 33946</strain>
    </source>
</reference>
<dbReference type="InterPro" id="IPR034202">
    <property type="entry name" value="Subtilisin_Carlsberg-like"/>
</dbReference>
<evidence type="ECO:0000256" key="3">
    <source>
        <dbReference type="ARBA" id="ARBA00011073"/>
    </source>
</evidence>
<dbReference type="PRINTS" id="PR00723">
    <property type="entry name" value="SUBTILISIN"/>
</dbReference>
<comment type="caution">
    <text evidence="15">The sequence shown here is derived from an EMBL/GenBank/DDBJ whole genome shotgun (WGS) entry which is preliminary data.</text>
</comment>
<keyword evidence="16" id="KW-1185">Reference proteome</keyword>
<dbReference type="PROSITE" id="PS00137">
    <property type="entry name" value="SUBTILASE_HIS"/>
    <property type="match status" value="1"/>
</dbReference>
<feature type="region of interest" description="Disordered" evidence="11">
    <location>
        <begin position="579"/>
        <end position="616"/>
    </location>
</feature>
<dbReference type="GO" id="GO:0004252">
    <property type="term" value="F:serine-type endopeptidase activity"/>
    <property type="evidence" value="ECO:0007669"/>
    <property type="project" value="UniProtKB-UniRule"/>
</dbReference>
<dbReference type="Proteomes" id="UP000448867">
    <property type="component" value="Unassembled WGS sequence"/>
</dbReference>
<dbReference type="GO" id="GO:0046872">
    <property type="term" value="F:metal ion binding"/>
    <property type="evidence" value="ECO:0007669"/>
    <property type="project" value="UniProtKB-KW"/>
</dbReference>
<name>A0A7X2J1D4_9BACI</name>
<evidence type="ECO:0000256" key="7">
    <source>
        <dbReference type="ARBA" id="ARBA00022801"/>
    </source>
</evidence>
<feature type="signal peptide" evidence="12">
    <location>
        <begin position="1"/>
        <end position="28"/>
    </location>
</feature>
<dbReference type="SUPFAM" id="SSF52743">
    <property type="entry name" value="Subtilisin-like"/>
    <property type="match status" value="1"/>
</dbReference>
<dbReference type="PANTHER" id="PTHR43806">
    <property type="entry name" value="PEPTIDASE S8"/>
    <property type="match status" value="1"/>
</dbReference>
<evidence type="ECO:0000313" key="15">
    <source>
        <dbReference type="EMBL" id="MRX73666.1"/>
    </source>
</evidence>
<keyword evidence="9" id="KW-0106">Calcium</keyword>
<evidence type="ECO:0000256" key="1">
    <source>
        <dbReference type="ARBA" id="ARBA00001913"/>
    </source>
</evidence>
<dbReference type="InterPro" id="IPR000209">
    <property type="entry name" value="Peptidase_S8/S53_dom"/>
</dbReference>
<protein>
    <submittedName>
        <fullName evidence="15">S8 family serine peptidase</fullName>
    </submittedName>
</protein>
<evidence type="ECO:0000256" key="6">
    <source>
        <dbReference type="ARBA" id="ARBA00022723"/>
    </source>
</evidence>
<comment type="cofactor">
    <cofactor evidence="1">
        <name>Ca(2+)</name>
        <dbReference type="ChEBI" id="CHEBI:29108"/>
    </cofactor>
</comment>
<dbReference type="PROSITE" id="PS51892">
    <property type="entry name" value="SUBTILASE"/>
    <property type="match status" value="1"/>
</dbReference>
<evidence type="ECO:0000259" key="13">
    <source>
        <dbReference type="Pfam" id="PF00082"/>
    </source>
</evidence>
<keyword evidence="8 10" id="KW-0720">Serine protease</keyword>
<dbReference type="OrthoDB" id="9798386at2"/>
<dbReference type="InterPro" id="IPR054399">
    <property type="entry name" value="Fervidolysin-like_N_prodom"/>
</dbReference>
<dbReference type="CDD" id="cd07477">
    <property type="entry name" value="Peptidases_S8_Subtilisin_subset"/>
    <property type="match status" value="1"/>
</dbReference>
<evidence type="ECO:0000256" key="10">
    <source>
        <dbReference type="PROSITE-ProRule" id="PRU01240"/>
    </source>
</evidence>
<keyword evidence="6" id="KW-0479">Metal-binding</keyword>
<dbReference type="PANTHER" id="PTHR43806:SF11">
    <property type="entry name" value="CEREVISIN-RELATED"/>
    <property type="match status" value="1"/>
</dbReference>
<proteinExistence type="inferred from homology"/>
<evidence type="ECO:0000259" key="14">
    <source>
        <dbReference type="Pfam" id="PF22148"/>
    </source>
</evidence>
<feature type="active site" description="Charge relay system" evidence="10">
    <location>
        <position position="172"/>
    </location>
</feature>
<dbReference type="Pfam" id="PF22148">
    <property type="entry name" value="Fervidolysin_NPro-like"/>
    <property type="match status" value="1"/>
</dbReference>
<dbReference type="InterPro" id="IPR022398">
    <property type="entry name" value="Peptidase_S8_His-AS"/>
</dbReference>
<keyword evidence="4" id="KW-0964">Secreted</keyword>
<comment type="subcellular location">
    <subcellularLocation>
        <location evidence="2">Secreted</location>
    </subcellularLocation>
</comment>
<feature type="active site" description="Charge relay system" evidence="10">
    <location>
        <position position="204"/>
    </location>
</feature>
<evidence type="ECO:0000256" key="12">
    <source>
        <dbReference type="SAM" id="SignalP"/>
    </source>
</evidence>
<gene>
    <name evidence="15" type="ORF">GJU40_16105</name>
</gene>
<feature type="domain" description="Fervidolysin-like N-terminal prodomain" evidence="14">
    <location>
        <begin position="67"/>
        <end position="125"/>
    </location>
</feature>
<feature type="chain" id="PRO_5031061502" evidence="12">
    <location>
        <begin position="29"/>
        <end position="1173"/>
    </location>
</feature>
<dbReference type="InterPro" id="IPR015500">
    <property type="entry name" value="Peptidase_S8_subtilisin-rel"/>
</dbReference>
<dbReference type="GO" id="GO:0005576">
    <property type="term" value="C:extracellular region"/>
    <property type="evidence" value="ECO:0007669"/>
    <property type="project" value="UniProtKB-SubCell"/>
</dbReference>
<evidence type="ECO:0000256" key="9">
    <source>
        <dbReference type="ARBA" id="ARBA00022837"/>
    </source>
</evidence>
<keyword evidence="12" id="KW-0732">Signal</keyword>
<keyword evidence="5 10" id="KW-0645">Protease</keyword>
<evidence type="ECO:0000256" key="5">
    <source>
        <dbReference type="ARBA" id="ARBA00022670"/>
    </source>
</evidence>
<dbReference type="Pfam" id="PF00082">
    <property type="entry name" value="Peptidase_S8"/>
    <property type="match status" value="1"/>
</dbReference>
<evidence type="ECO:0000256" key="4">
    <source>
        <dbReference type="ARBA" id="ARBA00022525"/>
    </source>
</evidence>